<accession>A0A1H2FTG9</accession>
<dbReference type="STRING" id="1245526.SAMN05216580_1395"/>
<dbReference type="EMBL" id="LT629780">
    <property type="protein sequence ID" value="SDU10647.1"/>
    <property type="molecule type" value="Genomic_DNA"/>
</dbReference>
<sequence length="739" mass="78831">MAARPPRWRRRLAVLALLSLLAAAAALLYGLALGERLGIRQLDGLRLSRHGLQLDSLRLDRADAAGARLQLRAHGLRLDWPRDWRDLALPHLGIAELQLDWQPATAAAQRAGAPDALPRLLGALPREVRIERLDTRLPCPAGTCRLSGTLHLQHAGSTLLPARLQLALNDGARQLRLDATLSGPAASAQLQARLALDEQALLSLDARLQDDTGTPRLHASLHWPARPGVEWPAYWLTPLLGAEGQTRLAALPATLSVDAEAILGLPAGWRPGDALPASVTLEQGRLQAALPRLNPAGLDLRTLRAELALHGVWQAGAESWLALRDGSRIEATRPTLTAAQLRAERLQLGLAGLRLDWNGGQPPRLHGPLQLQLASLRQAALQTRDWRAVLHLDANPAGQRLTGTLDNGAGLAAALQAERGADGALRAQLRMNDIDFAAGNPLAAVLAAWPAPLAIAAGRLQAGATLRLNPHGALHASAELQLHGVAAQYERSALSGLDAQLKASLRDGRLQVELPALQLASLDPGIVLGPLAARASYQARLDALPAGKLILYQLDAGLFGGRLRARPDALSLAHRPLPLPLRLQVEGLDLAQLLAAYPAEGLAGSGLLDGELPLSLAADGLRIAGGTLRARTPGGVLQLRNPALQRFAADNPALALAMRALDDFRYDRLDGRVDYAAQGQLLLALRLHGRNPALEGGRPVHFSINLEENLPSLLRSLQLSGRVNQAIQRRVQPPLPARP</sequence>
<keyword evidence="2" id="KW-1185">Reference proteome</keyword>
<name>A0A1H2FTG9_9GAMM</name>
<evidence type="ECO:0000313" key="2">
    <source>
        <dbReference type="Proteomes" id="UP000243063"/>
    </source>
</evidence>
<gene>
    <name evidence="1" type="ORF">SAMN05216580_1395</name>
</gene>
<dbReference type="AlphaFoldDB" id="A0A1H2FTG9"/>
<dbReference type="RefSeq" id="WP_090213154.1">
    <property type="nucleotide sequence ID" value="NZ_LT629780.1"/>
</dbReference>
<dbReference type="Pfam" id="PF11739">
    <property type="entry name" value="YdbH-like"/>
    <property type="match status" value="2"/>
</dbReference>
<dbReference type="InterPro" id="IPR021730">
    <property type="entry name" value="YdbH"/>
</dbReference>
<protein>
    <submittedName>
        <fullName evidence="1">Dicarboxylate transport</fullName>
    </submittedName>
</protein>
<evidence type="ECO:0000313" key="1">
    <source>
        <dbReference type="EMBL" id="SDU10647.1"/>
    </source>
</evidence>
<dbReference type="Proteomes" id="UP000243063">
    <property type="component" value="Chromosome I"/>
</dbReference>
<reference evidence="2" key="1">
    <citation type="submission" date="2016-10" db="EMBL/GenBank/DDBJ databases">
        <authorList>
            <person name="Varghese N."/>
            <person name="Submissions S."/>
        </authorList>
    </citation>
    <scope>NUCLEOTIDE SEQUENCE [LARGE SCALE GENOMIC DNA]</scope>
    <source>
        <strain evidence="2">CCTCC 2012022</strain>
    </source>
</reference>
<organism evidence="1 2">
    <name type="scientific">Geopseudomonas guangdongensis</name>
    <dbReference type="NCBI Taxonomy" id="1245526"/>
    <lineage>
        <taxon>Bacteria</taxon>
        <taxon>Pseudomonadati</taxon>
        <taxon>Pseudomonadota</taxon>
        <taxon>Gammaproteobacteria</taxon>
        <taxon>Pseudomonadales</taxon>
        <taxon>Pseudomonadaceae</taxon>
        <taxon>Geopseudomonas</taxon>
    </lineage>
</organism>
<dbReference type="OrthoDB" id="9759996at2"/>
<proteinExistence type="predicted"/>